<keyword evidence="3" id="KW-1185">Reference proteome</keyword>
<accession>A0ABQ5Z6S4</accession>
<gene>
    <name evidence="2" type="ORF">GCM10007925_14430</name>
</gene>
<proteinExistence type="predicted"/>
<keyword evidence="1" id="KW-0472">Membrane</keyword>
<feature type="transmembrane region" description="Helical" evidence="1">
    <location>
        <begin position="6"/>
        <end position="26"/>
    </location>
</feature>
<name>A0ABQ5Z6S4_9SPHN</name>
<keyword evidence="1" id="KW-1133">Transmembrane helix</keyword>
<sequence length="40" mass="4720">MTNNYGWVEVIVVGAIALGLGFWQLWSVNREIRKDRERKD</sequence>
<evidence type="ECO:0000313" key="2">
    <source>
        <dbReference type="EMBL" id="GLR47730.1"/>
    </source>
</evidence>
<dbReference type="Proteomes" id="UP001156703">
    <property type="component" value="Unassembled WGS sequence"/>
</dbReference>
<protein>
    <submittedName>
        <fullName evidence="2">Uncharacterized protein</fullName>
    </submittedName>
</protein>
<reference evidence="3" key="1">
    <citation type="journal article" date="2019" name="Int. J. Syst. Evol. Microbiol.">
        <title>The Global Catalogue of Microorganisms (GCM) 10K type strain sequencing project: providing services to taxonomists for standard genome sequencing and annotation.</title>
        <authorList>
            <consortium name="The Broad Institute Genomics Platform"/>
            <consortium name="The Broad Institute Genome Sequencing Center for Infectious Disease"/>
            <person name="Wu L."/>
            <person name="Ma J."/>
        </authorList>
    </citation>
    <scope>NUCLEOTIDE SEQUENCE [LARGE SCALE GENOMIC DNA]</scope>
    <source>
        <strain evidence="3">NBRC 102146</strain>
    </source>
</reference>
<evidence type="ECO:0000313" key="3">
    <source>
        <dbReference type="Proteomes" id="UP001156703"/>
    </source>
</evidence>
<comment type="caution">
    <text evidence="2">The sequence shown here is derived from an EMBL/GenBank/DDBJ whole genome shotgun (WGS) entry which is preliminary data.</text>
</comment>
<keyword evidence="1" id="KW-0812">Transmembrane</keyword>
<dbReference type="RefSeq" id="WP_281169696.1">
    <property type="nucleotide sequence ID" value="NZ_BSOO01000013.1"/>
</dbReference>
<organism evidence="2 3">
    <name type="scientific">Sphingomonas astaxanthinifaciens DSM 22298</name>
    <dbReference type="NCBI Taxonomy" id="1123267"/>
    <lineage>
        <taxon>Bacteria</taxon>
        <taxon>Pseudomonadati</taxon>
        <taxon>Pseudomonadota</taxon>
        <taxon>Alphaproteobacteria</taxon>
        <taxon>Sphingomonadales</taxon>
        <taxon>Sphingomonadaceae</taxon>
        <taxon>Sphingomonas</taxon>
    </lineage>
</organism>
<evidence type="ECO:0000256" key="1">
    <source>
        <dbReference type="SAM" id="Phobius"/>
    </source>
</evidence>
<dbReference type="EMBL" id="BSOO01000013">
    <property type="protein sequence ID" value="GLR47730.1"/>
    <property type="molecule type" value="Genomic_DNA"/>
</dbReference>